<gene>
    <name evidence="1" type="ORF">RTO_22680</name>
</gene>
<proteinExistence type="predicted"/>
<reference evidence="1 2" key="1">
    <citation type="submission" date="2010-03" db="EMBL/GenBank/DDBJ databases">
        <title>The genome sequence of Ruminococcus torques L2-14.</title>
        <authorList>
            <consortium name="metaHIT consortium -- http://www.metahit.eu/"/>
            <person name="Pajon A."/>
            <person name="Turner K."/>
            <person name="Parkhill J."/>
            <person name="Duncan S."/>
            <person name="Flint H."/>
        </authorList>
    </citation>
    <scope>NUCLEOTIDE SEQUENCE [LARGE SCALE GENOMIC DNA]</scope>
    <source>
        <strain evidence="1 2">L2-14</strain>
    </source>
</reference>
<dbReference type="KEGG" id="rto:RTO_22680"/>
<dbReference type="AlphaFoldDB" id="D4M6A7"/>
<accession>D4M6A7</accession>
<reference evidence="1 2" key="2">
    <citation type="submission" date="2010-03" db="EMBL/GenBank/DDBJ databases">
        <authorList>
            <person name="Pajon A."/>
        </authorList>
    </citation>
    <scope>NUCLEOTIDE SEQUENCE [LARGE SCALE GENOMIC DNA]</scope>
    <source>
        <strain evidence="1 2">L2-14</strain>
    </source>
</reference>
<protein>
    <submittedName>
        <fullName evidence="1">Uncharacterized protein</fullName>
    </submittedName>
</protein>
<dbReference type="EMBL" id="FP929055">
    <property type="protein sequence ID" value="CBL26769.1"/>
    <property type="molecule type" value="Genomic_DNA"/>
</dbReference>
<dbReference type="HOGENOM" id="CLU_3423096_0_0_9"/>
<dbReference type="Proteomes" id="UP000008956">
    <property type="component" value="Chromosome"/>
</dbReference>
<sequence>MAAENKKENAVGLEMCMKCKGDN</sequence>
<evidence type="ECO:0000313" key="1">
    <source>
        <dbReference type="EMBL" id="CBL26769.1"/>
    </source>
</evidence>
<organism evidence="1 2">
    <name type="scientific">[Ruminococcus] torques L2-14</name>
    <dbReference type="NCBI Taxonomy" id="657313"/>
    <lineage>
        <taxon>Bacteria</taxon>
        <taxon>Bacillati</taxon>
        <taxon>Bacillota</taxon>
        <taxon>Clostridia</taxon>
        <taxon>Lachnospirales</taxon>
        <taxon>Lachnospiraceae</taxon>
        <taxon>Mediterraneibacter</taxon>
    </lineage>
</organism>
<evidence type="ECO:0000313" key="2">
    <source>
        <dbReference type="Proteomes" id="UP000008956"/>
    </source>
</evidence>
<name>D4M6A7_9FIRM</name>